<reference evidence="2" key="1">
    <citation type="submission" date="2020-11" db="EMBL/GenBank/DDBJ databases">
        <authorList>
            <person name="Tran Van P."/>
        </authorList>
    </citation>
    <scope>NUCLEOTIDE SEQUENCE</scope>
</reference>
<accession>A0A7R9HQF2</accession>
<gene>
    <name evidence="2" type="ORF">TMSB3V08_LOCUS7540</name>
</gene>
<evidence type="ECO:0000256" key="1">
    <source>
        <dbReference type="SAM" id="MobiDB-lite"/>
    </source>
</evidence>
<proteinExistence type="predicted"/>
<sequence>MKPFREQCFMCVRGSTNENGLTPIPSSPTPQLISLAIFCPRNASRNVSTRMTTATRDHVTRRLDAVVRVMPLQLSDTWRQAQDWDGALDPRRRAFLPRHRRVHGARSSPDGSVTNSGRDGSPALRPLSLPSHYPLLQGMCRNPLCGNGFSRCRNLLCGNGFSLMTGASLAARQDKSSQK</sequence>
<feature type="compositionally biased region" description="Polar residues" evidence="1">
    <location>
        <begin position="109"/>
        <end position="118"/>
    </location>
</feature>
<dbReference type="EMBL" id="OB794643">
    <property type="protein sequence ID" value="CAD7430791.1"/>
    <property type="molecule type" value="Genomic_DNA"/>
</dbReference>
<protein>
    <submittedName>
        <fullName evidence="2">Uncharacterized protein</fullName>
    </submittedName>
</protein>
<feature type="region of interest" description="Disordered" evidence="1">
    <location>
        <begin position="96"/>
        <end position="126"/>
    </location>
</feature>
<evidence type="ECO:0000313" key="2">
    <source>
        <dbReference type="EMBL" id="CAD7430791.1"/>
    </source>
</evidence>
<organism evidence="2">
    <name type="scientific">Timema monikensis</name>
    <dbReference type="NCBI Taxonomy" id="170555"/>
    <lineage>
        <taxon>Eukaryota</taxon>
        <taxon>Metazoa</taxon>
        <taxon>Ecdysozoa</taxon>
        <taxon>Arthropoda</taxon>
        <taxon>Hexapoda</taxon>
        <taxon>Insecta</taxon>
        <taxon>Pterygota</taxon>
        <taxon>Neoptera</taxon>
        <taxon>Polyneoptera</taxon>
        <taxon>Phasmatodea</taxon>
        <taxon>Timematodea</taxon>
        <taxon>Timematoidea</taxon>
        <taxon>Timematidae</taxon>
        <taxon>Timema</taxon>
    </lineage>
</organism>
<name>A0A7R9HQF2_9NEOP</name>
<dbReference type="AlphaFoldDB" id="A0A7R9HQF2"/>